<sequence>GKLNAPRQHEFSLHYLWQSQQHQRPLQWQRLRHPHHLQGHISMKNLETAQC</sequence>
<evidence type="ECO:0000313" key="2">
    <source>
        <dbReference type="Proteomes" id="UP000335636"/>
    </source>
</evidence>
<name>A0A5E4CZ42_MARMO</name>
<feature type="non-terminal residue" evidence="1">
    <location>
        <position position="51"/>
    </location>
</feature>
<feature type="non-terminal residue" evidence="1">
    <location>
        <position position="1"/>
    </location>
</feature>
<organism evidence="1 2">
    <name type="scientific">Marmota monax</name>
    <name type="common">Woodchuck</name>
    <dbReference type="NCBI Taxonomy" id="9995"/>
    <lineage>
        <taxon>Eukaryota</taxon>
        <taxon>Metazoa</taxon>
        <taxon>Chordata</taxon>
        <taxon>Craniata</taxon>
        <taxon>Vertebrata</taxon>
        <taxon>Euteleostomi</taxon>
        <taxon>Mammalia</taxon>
        <taxon>Eutheria</taxon>
        <taxon>Euarchontoglires</taxon>
        <taxon>Glires</taxon>
        <taxon>Rodentia</taxon>
        <taxon>Sciuromorpha</taxon>
        <taxon>Sciuridae</taxon>
        <taxon>Xerinae</taxon>
        <taxon>Marmotini</taxon>
        <taxon>Marmota</taxon>
    </lineage>
</organism>
<dbReference type="EMBL" id="CABDUW010002314">
    <property type="protein sequence ID" value="VTJ86281.1"/>
    <property type="molecule type" value="Genomic_DNA"/>
</dbReference>
<protein>
    <submittedName>
        <fullName evidence="1">Uncharacterized protein</fullName>
    </submittedName>
</protein>
<reference evidence="1" key="1">
    <citation type="submission" date="2019-04" db="EMBL/GenBank/DDBJ databases">
        <authorList>
            <person name="Alioto T."/>
            <person name="Alioto T."/>
        </authorList>
    </citation>
    <scope>NUCLEOTIDE SEQUENCE [LARGE SCALE GENOMIC DNA]</scope>
</reference>
<dbReference type="Proteomes" id="UP000335636">
    <property type="component" value="Unassembled WGS sequence"/>
</dbReference>
<keyword evidence="2" id="KW-1185">Reference proteome</keyword>
<comment type="caution">
    <text evidence="1">The sequence shown here is derived from an EMBL/GenBank/DDBJ whole genome shotgun (WGS) entry which is preliminary data.</text>
</comment>
<accession>A0A5E4CZ42</accession>
<evidence type="ECO:0000313" key="1">
    <source>
        <dbReference type="EMBL" id="VTJ86281.1"/>
    </source>
</evidence>
<gene>
    <name evidence="1" type="ORF">MONAX_5E016443</name>
</gene>
<proteinExistence type="predicted"/>
<dbReference type="AlphaFoldDB" id="A0A5E4CZ42"/>